<dbReference type="Proteomes" id="UP000045285">
    <property type="component" value="Unassembled WGS sequence"/>
</dbReference>
<name>A0A090EC91_MESPL</name>
<feature type="transmembrane region" description="Helical" evidence="1">
    <location>
        <begin position="82"/>
        <end position="108"/>
    </location>
</feature>
<dbReference type="STRING" id="69974.MPLDJ20_150031"/>
<keyword evidence="1" id="KW-0812">Transmembrane</keyword>
<feature type="transmembrane region" description="Helical" evidence="1">
    <location>
        <begin position="41"/>
        <end position="61"/>
    </location>
</feature>
<keyword evidence="3" id="KW-1185">Reference proteome</keyword>
<protein>
    <submittedName>
        <fullName evidence="2">Uncharacterized protein</fullName>
    </submittedName>
</protein>
<evidence type="ECO:0000313" key="3">
    <source>
        <dbReference type="Proteomes" id="UP000045285"/>
    </source>
</evidence>
<sequence length="113" mass="12304">MRALRLGTSWGGLLSGPLAWAISTQLNYSLVHWQCNRQVQVVLPVALLLAVFSLLGGALSWRAKRQGGAAFKPERTRNTERFVADLGMLAAPLFALVIIMQGSAALILDECLR</sequence>
<organism evidence="2 3">
    <name type="scientific">Mesorhizobium plurifarium</name>
    <dbReference type="NCBI Taxonomy" id="69974"/>
    <lineage>
        <taxon>Bacteria</taxon>
        <taxon>Pseudomonadati</taxon>
        <taxon>Pseudomonadota</taxon>
        <taxon>Alphaproteobacteria</taxon>
        <taxon>Hyphomicrobiales</taxon>
        <taxon>Phyllobacteriaceae</taxon>
        <taxon>Mesorhizobium</taxon>
    </lineage>
</organism>
<keyword evidence="1" id="KW-1133">Transmembrane helix</keyword>
<accession>A0A090EC91</accession>
<reference evidence="3" key="1">
    <citation type="submission" date="2014-08" db="EMBL/GenBank/DDBJ databases">
        <authorList>
            <person name="Moulin L."/>
        </authorList>
    </citation>
    <scope>NUCLEOTIDE SEQUENCE [LARGE SCALE GENOMIC DNA]</scope>
</reference>
<dbReference type="AlphaFoldDB" id="A0A090EC91"/>
<evidence type="ECO:0000313" key="2">
    <source>
        <dbReference type="EMBL" id="CDX25269.1"/>
    </source>
</evidence>
<proteinExistence type="predicted"/>
<keyword evidence="1" id="KW-0472">Membrane</keyword>
<gene>
    <name evidence="2" type="ORF">MPL3356_540026</name>
</gene>
<dbReference type="EMBL" id="CCMZ01000050">
    <property type="protein sequence ID" value="CDX25269.1"/>
    <property type="molecule type" value="Genomic_DNA"/>
</dbReference>
<evidence type="ECO:0000256" key="1">
    <source>
        <dbReference type="SAM" id="Phobius"/>
    </source>
</evidence>